<dbReference type="Proteomes" id="UP000887565">
    <property type="component" value="Unplaced"/>
</dbReference>
<accession>A0A915HTJ6</accession>
<proteinExistence type="predicted"/>
<evidence type="ECO:0000313" key="1">
    <source>
        <dbReference type="Proteomes" id="UP000887565"/>
    </source>
</evidence>
<dbReference type="AlphaFoldDB" id="A0A915HTJ6"/>
<sequence>IFRSGKLHAETELIHIVCQHNRKISRKADSIYDRQNIKDEGILVNWKKRESSCHLKRPQPKSEKRLFSTPEAKIGKEDALAMMIEALEAETFSGCQLDGKDGIDKSVNAIDNSRLDNNAKHGPLFVPNDKKWNPTINMTNQKRNEILRRRFLEFCS</sequence>
<evidence type="ECO:0000313" key="2">
    <source>
        <dbReference type="WBParaSite" id="nRc.2.0.1.t04856-RA"/>
    </source>
</evidence>
<keyword evidence="1" id="KW-1185">Reference proteome</keyword>
<protein>
    <submittedName>
        <fullName evidence="2">Uncharacterized protein</fullName>
    </submittedName>
</protein>
<organism evidence="1 2">
    <name type="scientific">Romanomermis culicivorax</name>
    <name type="common">Nematode worm</name>
    <dbReference type="NCBI Taxonomy" id="13658"/>
    <lineage>
        <taxon>Eukaryota</taxon>
        <taxon>Metazoa</taxon>
        <taxon>Ecdysozoa</taxon>
        <taxon>Nematoda</taxon>
        <taxon>Enoplea</taxon>
        <taxon>Dorylaimia</taxon>
        <taxon>Mermithida</taxon>
        <taxon>Mermithoidea</taxon>
        <taxon>Mermithidae</taxon>
        <taxon>Romanomermis</taxon>
    </lineage>
</organism>
<dbReference type="WBParaSite" id="nRc.2.0.1.t04856-RA">
    <property type="protein sequence ID" value="nRc.2.0.1.t04856-RA"/>
    <property type="gene ID" value="nRc.2.0.1.g04856"/>
</dbReference>
<reference evidence="2" key="1">
    <citation type="submission" date="2022-11" db="UniProtKB">
        <authorList>
            <consortium name="WormBaseParasite"/>
        </authorList>
    </citation>
    <scope>IDENTIFICATION</scope>
</reference>
<name>A0A915HTJ6_ROMCU</name>